<dbReference type="GO" id="GO:0008933">
    <property type="term" value="F:peptidoglycan lytic transglycosylase activity"/>
    <property type="evidence" value="ECO:0007669"/>
    <property type="project" value="InterPro"/>
</dbReference>
<accession>X1QGW5</accession>
<dbReference type="InterPro" id="IPR000189">
    <property type="entry name" value="Transglyc_AS"/>
</dbReference>
<organism evidence="2">
    <name type="scientific">marine sediment metagenome</name>
    <dbReference type="NCBI Taxonomy" id="412755"/>
    <lineage>
        <taxon>unclassified sequences</taxon>
        <taxon>metagenomes</taxon>
        <taxon>ecological metagenomes</taxon>
    </lineage>
</organism>
<dbReference type="Pfam" id="PF01464">
    <property type="entry name" value="SLT"/>
    <property type="match status" value="1"/>
</dbReference>
<dbReference type="PANTHER" id="PTHR37423">
    <property type="entry name" value="SOLUBLE LYTIC MUREIN TRANSGLYCOSYLASE-RELATED"/>
    <property type="match status" value="1"/>
</dbReference>
<feature type="domain" description="Transglycosylase SLT" evidence="1">
    <location>
        <begin position="21"/>
        <end position="71"/>
    </location>
</feature>
<dbReference type="GO" id="GO:0000270">
    <property type="term" value="P:peptidoglycan metabolic process"/>
    <property type="evidence" value="ECO:0007669"/>
    <property type="project" value="InterPro"/>
</dbReference>
<evidence type="ECO:0000313" key="2">
    <source>
        <dbReference type="EMBL" id="GAI50270.1"/>
    </source>
</evidence>
<feature type="non-terminal residue" evidence="2">
    <location>
        <position position="77"/>
    </location>
</feature>
<comment type="caution">
    <text evidence="2">The sequence shown here is derived from an EMBL/GenBank/DDBJ whole genome shotgun (WGS) entry which is preliminary data.</text>
</comment>
<dbReference type="PANTHER" id="PTHR37423:SF2">
    <property type="entry name" value="MEMBRANE-BOUND LYTIC MUREIN TRANSGLYCOSYLASE C"/>
    <property type="match status" value="1"/>
</dbReference>
<dbReference type="InterPro" id="IPR008258">
    <property type="entry name" value="Transglycosylase_SLT_dom_1"/>
</dbReference>
<proteinExistence type="predicted"/>
<protein>
    <recommendedName>
        <fullName evidence="1">Transglycosylase SLT domain-containing protein</fullName>
    </recommendedName>
</protein>
<reference evidence="2" key="1">
    <citation type="journal article" date="2014" name="Front. Microbiol.">
        <title>High frequency of phylogenetically diverse reductive dehalogenase-homologous genes in deep subseafloor sedimentary metagenomes.</title>
        <authorList>
            <person name="Kawai M."/>
            <person name="Futagami T."/>
            <person name="Toyoda A."/>
            <person name="Takaki Y."/>
            <person name="Nishi S."/>
            <person name="Hori S."/>
            <person name="Arai W."/>
            <person name="Tsubouchi T."/>
            <person name="Morono Y."/>
            <person name="Uchiyama I."/>
            <person name="Ito T."/>
            <person name="Fujiyama A."/>
            <person name="Inagaki F."/>
            <person name="Takami H."/>
        </authorList>
    </citation>
    <scope>NUCLEOTIDE SEQUENCE</scope>
    <source>
        <strain evidence="2">Expedition CK06-06</strain>
    </source>
</reference>
<dbReference type="AlphaFoldDB" id="X1QGW5"/>
<dbReference type="PROSITE" id="PS00922">
    <property type="entry name" value="TRANSGLYCOSYLASE"/>
    <property type="match status" value="1"/>
</dbReference>
<dbReference type="GO" id="GO:0016020">
    <property type="term" value="C:membrane"/>
    <property type="evidence" value="ECO:0007669"/>
    <property type="project" value="InterPro"/>
</dbReference>
<gene>
    <name evidence="2" type="ORF">S06H3_52558</name>
</gene>
<name>X1QGW5_9ZZZZ</name>
<dbReference type="SUPFAM" id="SSF53955">
    <property type="entry name" value="Lysozyme-like"/>
    <property type="match status" value="1"/>
</dbReference>
<dbReference type="Gene3D" id="1.10.530.10">
    <property type="match status" value="1"/>
</dbReference>
<dbReference type="CDD" id="cd00254">
    <property type="entry name" value="LT-like"/>
    <property type="match status" value="1"/>
</dbReference>
<dbReference type="InterPro" id="IPR023346">
    <property type="entry name" value="Lysozyme-like_dom_sf"/>
</dbReference>
<sequence>MESSGKNNSSVTECTTYNHIIKHYCQHYGVAQELVKIVIEKESQFNPNAVSRSGAIGLMQLMPETAEVLGVKDPYNP</sequence>
<evidence type="ECO:0000259" key="1">
    <source>
        <dbReference type="Pfam" id="PF01464"/>
    </source>
</evidence>
<dbReference type="EMBL" id="BARV01033437">
    <property type="protein sequence ID" value="GAI50270.1"/>
    <property type="molecule type" value="Genomic_DNA"/>
</dbReference>